<accession>A0AAF0EYZ7</accession>
<gene>
    <name evidence="8" type="primary">SEC7</name>
    <name evidence="8" type="ORF">MCUN1_002048</name>
</gene>
<proteinExistence type="predicted"/>
<dbReference type="InterPro" id="IPR015403">
    <property type="entry name" value="Mon2/Sec7/BIG1-like_HDS"/>
</dbReference>
<protein>
    <submittedName>
        <fullName evidence="8">Guanine nucleotide exchange protein for ADP-robosylation factor</fullName>
    </submittedName>
</protein>
<sequence>MADEPPAAVQPEGRTDSEATLIGGLTGGDNHVPQGEQSTQGVADMQSLVDSTGPSEAAGEQPNSGGSGLDASVFDSVSLGSGACTPAVPLDAPGRVDPTTQPAEAAPDAQSALEYEHESSTNRAPDTIASDAADAPHAAAAEPGHDTSERTVIQDTDAPETPEKAADTQDIQDADTQVHTPSEERAPSSADRRQESLPPTPKSTAPSVHSESGANSLTRGSSVFVVSALETIIASKEAKRSKELKESATAALDMVRRATSPEHAALDPSVVFEPLRLSCASKSVPLQTVSLDCISKLVNYAFFADDSGESGKTVADMVVNTVCDCFDESMDERVAVQIVKALLACVLSTSIRAHQSTLLRAVRTVYNIFLMSRTPANQAISQGSLAQMINYVFSRVPRQNGDVVPVPESAEPVTLESIENRRSFEGANERDDGTQIAPTSIDAPDLLVKDAFLVLRALCKLSMKPLGTESERDLRSHAMRSKLLSLSMIHDVLKNHMDIFTDDSVRINSATTGEPTAFVHAVKQYICITLSRNAVSSVLPVFEASCEIFWLVLAGMRAKVKKEIEVLLNEIFLPILEMRNSTSAQKTILLGIFHRLCSDPQALVELYLNYDCDRAALENVYERLMNVISRLSQLPSEEEGTESHLRKASLDCLCSTLHSLVTWAGRDRPAEPEHEPQTAVELERHVPDTAADDDDPSRFEDAKARKTTLLEAIRKFNEKPKKGIEDLLKHGFIRSRAPQDIARFLFYADGLNKTNIGEYLGEGDAENIAIMHAFVDLMDFSGLPFTSALRRFLQAFRLPGEAQKIDRYMLKFAERYVAGNKDAFANADTAYVLAYSVIMLNTDAHNPQVKHRMSLQDFIKNNSGIDDNKDLPEEFLSAIYDEIQRHEIKMQDEVAAPPAPQSGLASAIATVGRDLQREAYILQSESMVNRTEVLFRTMLYAQRRGAPNAAAQYYSASHIEHVKPMFEVAWMAFLAGISTPLQDSTDPETVHTALEGFRDSIKIVCFFGLELERNAFVTTLAKFTFLNNLGEMKSKNVETIKVLLGIAHAEGNYLHGSWREVLTCVSQLERFQLISGGLDERTLPELGRRSASGAPRALPNQDVVVAGGSSEITVASDRVFSSTPSLSGEAIVEFVQALCGVSWEEIQSSGKSENPRLFSLQKLVEISYYNMGRIRMEWSRLWAILGEHFNMVCCHPNNAVSAFGLDSLRQLAVKFLEKEELAHFKFQKDFLKPFQHAMRRNPDVGAKEMVLQCLEQMVQTRSENIRSGWCTMLGVFGAAASQSVRVALYAFDLVRRIRTEHIGALIRADSFADLCVCAAHFAKTGDQKVSLQATELLQSLVNDVDSGTPQERIWLPVLVALYDIVMTGDDLEVRRVALDGLFSLLHEHGATFAPEFWDTVCDDVLFPIFNVLRNRSDVLRFNSQEDMSVWLSTTMIQALRKLVTLWTAYFDILERRLPGLLELLCSCICQENDTLARIGTSCLQQLVVLNVDRFDDARWNATVDAFVRLFRATTASQVFDPALSAPEAPGSMGAVERRQAFKRIIVKCVLQLLLIETTHELLQHAAVYEAMPIDQLLRLTAALEDSYRFARRFNADRPLRTALWRVGFMRQLPNLLKQESTSAGTLVHVYLRMQRDARASVEGRQAQITERFAPLAEEIMSVFLPLDNETQARNIAAWTPVVAQVLLGLAALYDTQAFRTNKEACAQYTQTFYPLAIELFDKASLAPQLTVPLLRYLSAVGVAHGFIDLEAAAERTRQREEAKARELAQLHAQQAAGLYSVRGGEASRDDVGSTGEMFRQVNASTDALRTFESRQQSPAPEQQHARANEHEHEHNTPHEAQPSPAASA</sequence>
<keyword evidence="1" id="KW-0813">Transport</keyword>
<dbReference type="SUPFAM" id="SSF48371">
    <property type="entry name" value="ARM repeat"/>
    <property type="match status" value="1"/>
</dbReference>
<keyword evidence="4" id="KW-0472">Membrane</keyword>
<dbReference type="GO" id="GO:0032012">
    <property type="term" value="P:regulation of ARF protein signal transduction"/>
    <property type="evidence" value="ECO:0007669"/>
    <property type="project" value="InterPro"/>
</dbReference>
<dbReference type="Pfam" id="PF09324">
    <property type="entry name" value="Sec7-like_HDS"/>
    <property type="match status" value="1"/>
</dbReference>
<dbReference type="SMART" id="SM00222">
    <property type="entry name" value="Sec7"/>
    <property type="match status" value="1"/>
</dbReference>
<dbReference type="FunFam" id="1.10.1000.11:FF:000003">
    <property type="entry name" value="Brefeldin A-inhibited guanine nucleotide-exchange protein 1"/>
    <property type="match status" value="1"/>
</dbReference>
<keyword evidence="3" id="KW-0653">Protein transport</keyword>
<dbReference type="CDD" id="cd00171">
    <property type="entry name" value="Sec7"/>
    <property type="match status" value="1"/>
</dbReference>
<dbReference type="GO" id="GO:0005085">
    <property type="term" value="F:guanyl-nucleotide exchange factor activity"/>
    <property type="evidence" value="ECO:0007669"/>
    <property type="project" value="InterPro"/>
</dbReference>
<dbReference type="GO" id="GO:0030663">
    <property type="term" value="C:COPI-coated vesicle membrane"/>
    <property type="evidence" value="ECO:0007669"/>
    <property type="project" value="UniProtKB-SubCell"/>
</dbReference>
<comment type="subcellular location">
    <subcellularLocation>
        <location evidence="5">Cytoplasmic vesicle</location>
        <location evidence="5">COPI-coated vesicle membrane</location>
    </subcellularLocation>
</comment>
<evidence type="ECO:0000313" key="8">
    <source>
        <dbReference type="EMBL" id="WFD35198.1"/>
    </source>
</evidence>
<dbReference type="GO" id="GO:0015031">
    <property type="term" value="P:protein transport"/>
    <property type="evidence" value="ECO:0007669"/>
    <property type="project" value="UniProtKB-KW"/>
</dbReference>
<dbReference type="Gene3D" id="1.10.220.20">
    <property type="match status" value="1"/>
</dbReference>
<feature type="region of interest" description="Disordered" evidence="6">
    <location>
        <begin position="1804"/>
        <end position="1848"/>
    </location>
</feature>
<evidence type="ECO:0000256" key="1">
    <source>
        <dbReference type="ARBA" id="ARBA00022448"/>
    </source>
</evidence>
<evidence type="ECO:0000256" key="5">
    <source>
        <dbReference type="ARBA" id="ARBA00060451"/>
    </source>
</evidence>
<dbReference type="InterPro" id="IPR032691">
    <property type="entry name" value="Mon2/Sec7/BIG1-like_HUS"/>
</dbReference>
<evidence type="ECO:0000259" key="7">
    <source>
        <dbReference type="PROSITE" id="PS50190"/>
    </source>
</evidence>
<keyword evidence="2" id="KW-0963">Cytoplasm</keyword>
<evidence type="ECO:0000256" key="3">
    <source>
        <dbReference type="ARBA" id="ARBA00022927"/>
    </source>
</evidence>
<dbReference type="PANTHER" id="PTHR10663:SF375">
    <property type="entry name" value="LD29171P"/>
    <property type="match status" value="1"/>
</dbReference>
<feature type="compositionally biased region" description="Basic and acidic residues" evidence="6">
    <location>
        <begin position="1823"/>
        <end position="1837"/>
    </location>
</feature>
<evidence type="ECO:0000256" key="4">
    <source>
        <dbReference type="ARBA" id="ARBA00023136"/>
    </source>
</evidence>
<feature type="region of interest" description="Disordered" evidence="6">
    <location>
        <begin position="667"/>
        <end position="699"/>
    </location>
</feature>
<dbReference type="SUPFAM" id="SSF48425">
    <property type="entry name" value="Sec7 domain"/>
    <property type="match status" value="1"/>
</dbReference>
<dbReference type="Gene3D" id="1.10.1000.11">
    <property type="entry name" value="Arf Nucleotide-binding Site Opener,domain 2"/>
    <property type="match status" value="1"/>
</dbReference>
<feature type="compositionally biased region" description="Low complexity" evidence="6">
    <location>
        <begin position="168"/>
        <end position="177"/>
    </location>
</feature>
<dbReference type="InterPro" id="IPR032629">
    <property type="entry name" value="DCB_dom"/>
</dbReference>
<dbReference type="Pfam" id="PF12783">
    <property type="entry name" value="Sec7-like_HUS"/>
    <property type="match status" value="1"/>
</dbReference>
<feature type="compositionally biased region" description="Low complexity" evidence="6">
    <location>
        <begin position="129"/>
        <end position="141"/>
    </location>
</feature>
<feature type="region of interest" description="Disordered" evidence="6">
    <location>
        <begin position="1"/>
        <end position="216"/>
    </location>
</feature>
<feature type="compositionally biased region" description="Polar residues" evidence="6">
    <location>
        <begin position="1804"/>
        <end position="1820"/>
    </location>
</feature>
<feature type="compositionally biased region" description="Polar residues" evidence="6">
    <location>
        <begin position="202"/>
        <end position="216"/>
    </location>
</feature>
<feature type="domain" description="SEC7" evidence="7">
    <location>
        <begin position="698"/>
        <end position="886"/>
    </location>
</feature>
<dbReference type="InterPro" id="IPR016024">
    <property type="entry name" value="ARM-type_fold"/>
</dbReference>
<dbReference type="Proteomes" id="UP001219933">
    <property type="component" value="Chromosome 3"/>
</dbReference>
<dbReference type="InterPro" id="IPR000904">
    <property type="entry name" value="Sec7_dom"/>
</dbReference>
<dbReference type="FunFam" id="1.10.220.20:FF:000002">
    <property type="entry name" value="Brefeldin A-inhibited guanine nucleotide-exchange protein 1"/>
    <property type="match status" value="1"/>
</dbReference>
<evidence type="ECO:0000256" key="6">
    <source>
        <dbReference type="SAM" id="MobiDB-lite"/>
    </source>
</evidence>
<dbReference type="PANTHER" id="PTHR10663">
    <property type="entry name" value="GUANYL-NUCLEOTIDE EXCHANGE FACTOR"/>
    <property type="match status" value="1"/>
</dbReference>
<dbReference type="Pfam" id="PF01369">
    <property type="entry name" value="Sec7"/>
    <property type="match status" value="1"/>
</dbReference>
<dbReference type="EMBL" id="CP119879">
    <property type="protein sequence ID" value="WFD35198.1"/>
    <property type="molecule type" value="Genomic_DNA"/>
</dbReference>
<evidence type="ECO:0000313" key="9">
    <source>
        <dbReference type="Proteomes" id="UP001219933"/>
    </source>
</evidence>
<keyword evidence="9" id="KW-1185">Reference proteome</keyword>
<dbReference type="InterPro" id="IPR023394">
    <property type="entry name" value="Sec7_C_sf"/>
</dbReference>
<dbReference type="InterPro" id="IPR046455">
    <property type="entry name" value="Sec7/BIG1-like_C"/>
</dbReference>
<feature type="compositionally biased region" description="Basic and acidic residues" evidence="6">
    <location>
        <begin position="181"/>
        <end position="195"/>
    </location>
</feature>
<dbReference type="InterPro" id="IPR035999">
    <property type="entry name" value="Sec7_dom_sf"/>
</dbReference>
<reference evidence="8" key="1">
    <citation type="submission" date="2023-03" db="EMBL/GenBank/DDBJ databases">
        <title>Mating type loci evolution in Malassezia.</title>
        <authorList>
            <person name="Coelho M.A."/>
        </authorList>
    </citation>
    <scope>NUCLEOTIDE SEQUENCE</scope>
    <source>
        <strain evidence="8">CBS 11721</strain>
    </source>
</reference>
<dbReference type="Pfam" id="PF20252">
    <property type="entry name" value="BIG2_C"/>
    <property type="match status" value="1"/>
</dbReference>
<organism evidence="8 9">
    <name type="scientific">Malassezia cuniculi</name>
    <dbReference type="NCBI Taxonomy" id="948313"/>
    <lineage>
        <taxon>Eukaryota</taxon>
        <taxon>Fungi</taxon>
        <taxon>Dikarya</taxon>
        <taxon>Basidiomycota</taxon>
        <taxon>Ustilaginomycotina</taxon>
        <taxon>Malasseziomycetes</taxon>
        <taxon>Malasseziales</taxon>
        <taxon>Malasseziaceae</taxon>
        <taxon>Malassezia</taxon>
    </lineage>
</organism>
<evidence type="ECO:0000256" key="2">
    <source>
        <dbReference type="ARBA" id="ARBA00022490"/>
    </source>
</evidence>
<name>A0AAF0EYZ7_9BASI</name>
<feature type="compositionally biased region" description="Basic and acidic residues" evidence="6">
    <location>
        <begin position="667"/>
        <end position="687"/>
    </location>
</feature>
<dbReference type="PROSITE" id="PS50190">
    <property type="entry name" value="SEC7"/>
    <property type="match status" value="1"/>
</dbReference>
<dbReference type="Pfam" id="PF16213">
    <property type="entry name" value="DCB"/>
    <property type="match status" value="1"/>
</dbReference>